<dbReference type="GO" id="GO:0070269">
    <property type="term" value="P:pyroptotic inflammatory response"/>
    <property type="evidence" value="ECO:0007669"/>
    <property type="project" value="TreeGrafter"/>
</dbReference>
<keyword evidence="2" id="KW-0479">Metal-binding</keyword>
<dbReference type="SUPFAM" id="SSF52540">
    <property type="entry name" value="P-loop containing nucleoside triphosphate hydrolases"/>
    <property type="match status" value="1"/>
</dbReference>
<dbReference type="SUPFAM" id="SSF57924">
    <property type="entry name" value="Inhibitor of apoptosis (IAP) repeat"/>
    <property type="match status" value="3"/>
</dbReference>
<keyword evidence="4" id="KW-0547">Nucleotide-binding</keyword>
<evidence type="ECO:0000256" key="6">
    <source>
        <dbReference type="ARBA" id="ARBA00022840"/>
    </source>
</evidence>
<dbReference type="Pfam" id="PF17889">
    <property type="entry name" value="NLRC4_HD"/>
    <property type="match status" value="1"/>
</dbReference>
<gene>
    <name evidence="8" type="ORF">PECUL_23A055667</name>
</gene>
<dbReference type="GO" id="GO:0005524">
    <property type="term" value="F:ATP binding"/>
    <property type="evidence" value="ECO:0007669"/>
    <property type="project" value="UniProtKB-KW"/>
</dbReference>
<keyword evidence="6" id="KW-0067">ATP-binding</keyword>
<evidence type="ECO:0000256" key="5">
    <source>
        <dbReference type="ARBA" id="ARBA00022833"/>
    </source>
</evidence>
<keyword evidence="9" id="KW-1185">Reference proteome</keyword>
<dbReference type="Gene3D" id="1.10.1170.10">
    <property type="entry name" value="Inhibitor Of Apoptosis Protein (2mihbC-IAP-1), Chain A"/>
    <property type="match status" value="3"/>
</dbReference>
<keyword evidence="3" id="KW-0677">Repeat</keyword>
<dbReference type="Pfam" id="PF05729">
    <property type="entry name" value="NACHT"/>
    <property type="match status" value="1"/>
</dbReference>
<feature type="domain" description="NACHT" evidence="7">
    <location>
        <begin position="490"/>
        <end position="581"/>
    </location>
</feature>
<dbReference type="GO" id="GO:0042742">
    <property type="term" value="P:defense response to bacterium"/>
    <property type="evidence" value="ECO:0007669"/>
    <property type="project" value="TreeGrafter"/>
</dbReference>
<name>A0AAD1SBT4_PELCU</name>
<dbReference type="GO" id="GO:0072557">
    <property type="term" value="C:IPAF inflammasome complex"/>
    <property type="evidence" value="ECO:0007669"/>
    <property type="project" value="TreeGrafter"/>
</dbReference>
<dbReference type="GO" id="GO:0016045">
    <property type="term" value="P:detection of bacterium"/>
    <property type="evidence" value="ECO:0007669"/>
    <property type="project" value="TreeGrafter"/>
</dbReference>
<dbReference type="InterPro" id="IPR007111">
    <property type="entry name" value="NACHT_NTPase"/>
</dbReference>
<dbReference type="PANTHER" id="PTHR46914">
    <property type="entry name" value="BACULOVIRAL IAP REPEAT-CONTAINING PROTEIN 1"/>
    <property type="match status" value="1"/>
</dbReference>
<proteinExistence type="predicted"/>
<dbReference type="PROSITE" id="PS01282">
    <property type="entry name" value="BIR_REPEAT_1"/>
    <property type="match status" value="1"/>
</dbReference>
<evidence type="ECO:0000256" key="2">
    <source>
        <dbReference type="ARBA" id="ARBA00022723"/>
    </source>
</evidence>
<dbReference type="CDD" id="cd00022">
    <property type="entry name" value="BIR"/>
    <property type="match status" value="3"/>
</dbReference>
<dbReference type="GO" id="GO:0006915">
    <property type="term" value="P:apoptotic process"/>
    <property type="evidence" value="ECO:0007669"/>
    <property type="project" value="UniProtKB-KW"/>
</dbReference>
<dbReference type="PROSITE" id="PS50837">
    <property type="entry name" value="NACHT"/>
    <property type="match status" value="1"/>
</dbReference>
<keyword evidence="5" id="KW-0862">Zinc</keyword>
<dbReference type="SMART" id="SM00238">
    <property type="entry name" value="BIR"/>
    <property type="match status" value="3"/>
</dbReference>
<dbReference type="InterPro" id="IPR027417">
    <property type="entry name" value="P-loop_NTPase"/>
</dbReference>
<protein>
    <submittedName>
        <fullName evidence="8">Baculoviral IAP repeat-containing 1</fullName>
    </submittedName>
</protein>
<dbReference type="GO" id="GO:0043066">
    <property type="term" value="P:negative regulation of apoptotic process"/>
    <property type="evidence" value="ECO:0007669"/>
    <property type="project" value="InterPro"/>
</dbReference>
<dbReference type="Pfam" id="PF00653">
    <property type="entry name" value="BIR"/>
    <property type="match status" value="3"/>
</dbReference>
<evidence type="ECO:0000256" key="4">
    <source>
        <dbReference type="ARBA" id="ARBA00022741"/>
    </source>
</evidence>
<dbReference type="EMBL" id="OW240916">
    <property type="protein sequence ID" value="CAH2296953.1"/>
    <property type="molecule type" value="Genomic_DNA"/>
</dbReference>
<dbReference type="InterPro" id="IPR040535">
    <property type="entry name" value="NLRC4_HD"/>
</dbReference>
<dbReference type="Proteomes" id="UP001295444">
    <property type="component" value="Chromosome 05"/>
</dbReference>
<dbReference type="GO" id="GO:0046872">
    <property type="term" value="F:metal ion binding"/>
    <property type="evidence" value="ECO:0007669"/>
    <property type="project" value="UniProtKB-KW"/>
</dbReference>
<evidence type="ECO:0000313" key="9">
    <source>
        <dbReference type="Proteomes" id="UP001295444"/>
    </source>
</evidence>
<dbReference type="Gene3D" id="3.80.10.10">
    <property type="entry name" value="Ribonuclease Inhibitor"/>
    <property type="match status" value="1"/>
</dbReference>
<evidence type="ECO:0000313" key="8">
    <source>
        <dbReference type="EMBL" id="CAH2296953.1"/>
    </source>
</evidence>
<accession>A0AAD1SBT4</accession>
<dbReference type="InterPro" id="IPR028789">
    <property type="entry name" value="Naip"/>
</dbReference>
<dbReference type="GO" id="GO:0043027">
    <property type="term" value="F:cysteine-type endopeptidase inhibitor activity involved in apoptotic process"/>
    <property type="evidence" value="ECO:0007669"/>
    <property type="project" value="InterPro"/>
</dbReference>
<keyword evidence="1" id="KW-0053">Apoptosis</keyword>
<sequence>MDYDYTVGSSGYLLDSRLRMASSEDLRESEDKKVDVMNIQECNPLEMEKSMSFVNADFHQLAAENNAKYAAIRQQLGNSYNASMRSETRRLKSFHSYIKLSSWCPKLMANAGFYFTGVEHSVQCFCCGLVFCTTSLRIPPYEDHVKHNPTCMFIQGKDVGNIPKYEVRVQQSETDGTNLQPSPQFTTEESRQTTFSGWPFYARTQPAELARAGFFFTGLRDTVQCFSCGGCLGNWEEEDDPWKEHTKWFPECNFLGSKKTQVEIKQYIKSYDGFSGFMGKHFTTVLSEKTLPMETRVVHLNIFEDEDVRLDSFKKWPENAHAMPADLAQAGFYYTGVADAVKCFTCGIGLIGFDPGEDPYTEHLRHSSSCEFLQNLAQSKSREVENEKLKKNLQTQFCVSEIQKTCLNNEIYGTDISSECWVQEAANLKHQLMAFYNSWNFSKLSSFPDSSHLSIDLKSLFADISVVLKDTKNQPVRQLTLPDILSVLSDITMIEGEAGSGKTALLRKIAILWASGTCPILSRFSLVFYISISSTENQQTLSDIIRKQLVGSTTLLNENVLEEIIRHLGNQVLFLVDDYGETELAPEAIEDLMLNNPANRVSVAATTCTGTGRKLRKYARNVIGIQEFPLYSSIYLCRQLFSHDMAFVETFLLELISSKTLQAALKTPLFAFALCVYWVENPNEKVSGDTVICKAYLMHNMLNHPKERDRVKALISSCGQLALNGLIQSCFEFTDGDLCTSGVNSNDALKFGLLSKLTSQRLHPIYKFFHPSFQEFLAGIRINELMESTDSVQVEHATLYLRQINTFIKIAGRYHYFLKYSCMHSPKTTSIIISYLFDLMNNSDAYDCQVDTTNHLQHHPDLANIEEIISLLSSNKQHFLLSFVFYMLLYFSIKVAQESNSMTECAPIILRFLSGQDLSMDLTSPNVELCRFLKQYPEAFSMIRSLTLSVSGTECESDLDFVHNDDFASHWDVQTVDQEYSQAFQLVSEVFQKTTPKNYLLRKNVDLSNLVFNVGTSKSPVLKIEVSGHIIDWGTLLCNLMVFLSLSDRIELYVKCCPGFLASVRMCIEKYVDKFVKCSICKVGLSTEEEKLIIQMSSLETLEVTVSHLPEYLISHLDRFQELKELILTCRLSDEWDVINILPDGFKKLQHIKKIELNNVNLRTHSLQFAKFIEHFSNLSCFVLSCDCCPEFEKLIKTLSQNRQIKKIHLSGLFITNKEILDLAAVLPSLTDLVVLKIEGNRCVDSGGLNALAQALPSLVNLEELYLPSGPAMKESAIVIIRQFKHLPNLKNIYLTNNVLDDSSLMALAHETKEGNLSNLSMLNLSANHDITQAGWRDFFLTIDNLASLTELCIARVYAHQFKTDPSTLIALVQCVSRLHRLNKLIMHGWLLDEKDLEMFNAMKQKHPQSKSFMLLWQWILPFRPIVNE</sequence>
<reference evidence="8" key="1">
    <citation type="submission" date="2022-03" db="EMBL/GenBank/DDBJ databases">
        <authorList>
            <person name="Alioto T."/>
            <person name="Alioto T."/>
            <person name="Gomez Garrido J."/>
        </authorList>
    </citation>
    <scope>NUCLEOTIDE SEQUENCE</scope>
</reference>
<dbReference type="PROSITE" id="PS50143">
    <property type="entry name" value="BIR_REPEAT_2"/>
    <property type="match status" value="3"/>
</dbReference>
<dbReference type="InterPro" id="IPR032675">
    <property type="entry name" value="LRR_dom_sf"/>
</dbReference>
<dbReference type="Gene3D" id="3.40.50.300">
    <property type="entry name" value="P-loop containing nucleotide triphosphate hydrolases"/>
    <property type="match status" value="1"/>
</dbReference>
<evidence type="ECO:0000259" key="7">
    <source>
        <dbReference type="PROSITE" id="PS50837"/>
    </source>
</evidence>
<dbReference type="InterPro" id="IPR053882">
    <property type="entry name" value="Nlrc4-like_WHD"/>
</dbReference>
<evidence type="ECO:0000256" key="1">
    <source>
        <dbReference type="ARBA" id="ARBA00022703"/>
    </source>
</evidence>
<dbReference type="InterPro" id="IPR001370">
    <property type="entry name" value="BIR_rpt"/>
</dbReference>
<organism evidence="8 9">
    <name type="scientific">Pelobates cultripes</name>
    <name type="common">Western spadefoot toad</name>
    <dbReference type="NCBI Taxonomy" id="61616"/>
    <lineage>
        <taxon>Eukaryota</taxon>
        <taxon>Metazoa</taxon>
        <taxon>Chordata</taxon>
        <taxon>Craniata</taxon>
        <taxon>Vertebrata</taxon>
        <taxon>Euteleostomi</taxon>
        <taxon>Amphibia</taxon>
        <taxon>Batrachia</taxon>
        <taxon>Anura</taxon>
        <taxon>Pelobatoidea</taxon>
        <taxon>Pelobatidae</taxon>
        <taxon>Pelobates</taxon>
    </lineage>
</organism>
<dbReference type="Pfam" id="PF22524">
    <property type="entry name" value="WHD_Nlrc4"/>
    <property type="match status" value="1"/>
</dbReference>
<evidence type="ECO:0000256" key="3">
    <source>
        <dbReference type="ARBA" id="ARBA00022737"/>
    </source>
</evidence>
<dbReference type="SUPFAM" id="SSF52047">
    <property type="entry name" value="RNI-like"/>
    <property type="match status" value="1"/>
</dbReference>
<dbReference type="PANTHER" id="PTHR46914:SF1">
    <property type="entry name" value="BACULOVIRAL IAP REPEAT-CONTAINING PROTEIN 1"/>
    <property type="match status" value="1"/>
</dbReference>